<reference evidence="2" key="1">
    <citation type="submission" date="2021-02" db="EMBL/GenBank/DDBJ databases">
        <authorList>
            <person name="Nowell W R."/>
        </authorList>
    </citation>
    <scope>NUCLEOTIDE SEQUENCE</scope>
</reference>
<dbReference type="EMBL" id="CAJOBJ010138192">
    <property type="protein sequence ID" value="CAF4751232.1"/>
    <property type="molecule type" value="Genomic_DNA"/>
</dbReference>
<accession>A0A8S3C2A6</accession>
<dbReference type="EMBL" id="CAJOBI010165275">
    <property type="protein sequence ID" value="CAF4867055.1"/>
    <property type="molecule type" value="Genomic_DNA"/>
</dbReference>
<evidence type="ECO:0000313" key="3">
    <source>
        <dbReference type="Proteomes" id="UP000676336"/>
    </source>
</evidence>
<proteinExistence type="predicted"/>
<evidence type="ECO:0000313" key="2">
    <source>
        <dbReference type="EMBL" id="CAF4867055.1"/>
    </source>
</evidence>
<gene>
    <name evidence="1" type="ORF">GIL414_LOCUS45159</name>
    <name evidence="2" type="ORF">SMN809_LOCUS50148</name>
</gene>
<dbReference type="AlphaFoldDB" id="A0A8S3C2A6"/>
<comment type="caution">
    <text evidence="2">The sequence shown here is derived from an EMBL/GenBank/DDBJ whole genome shotgun (WGS) entry which is preliminary data.</text>
</comment>
<feature type="non-terminal residue" evidence="2">
    <location>
        <position position="1"/>
    </location>
</feature>
<sequence length="66" mass="7708">CLYVVRNRLTSSYRQRLSRYREIRSRTPTAQKTPPEAILTADPPAETVEEAYIMINSQEILRLIEV</sequence>
<dbReference type="Proteomes" id="UP000676336">
    <property type="component" value="Unassembled WGS sequence"/>
</dbReference>
<organism evidence="2 3">
    <name type="scientific">Rotaria magnacalcarata</name>
    <dbReference type="NCBI Taxonomy" id="392030"/>
    <lineage>
        <taxon>Eukaryota</taxon>
        <taxon>Metazoa</taxon>
        <taxon>Spiralia</taxon>
        <taxon>Gnathifera</taxon>
        <taxon>Rotifera</taxon>
        <taxon>Eurotatoria</taxon>
        <taxon>Bdelloidea</taxon>
        <taxon>Philodinida</taxon>
        <taxon>Philodinidae</taxon>
        <taxon>Rotaria</taxon>
    </lineage>
</organism>
<evidence type="ECO:0000313" key="1">
    <source>
        <dbReference type="EMBL" id="CAF4751232.1"/>
    </source>
</evidence>
<name>A0A8S3C2A6_9BILA</name>
<protein>
    <submittedName>
        <fullName evidence="2">Uncharacterized protein</fullName>
    </submittedName>
</protein>
<dbReference type="Proteomes" id="UP000681720">
    <property type="component" value="Unassembled WGS sequence"/>
</dbReference>